<dbReference type="AlphaFoldDB" id="A0A4C1SCM0"/>
<accession>A0A4C1SCM0</accession>
<evidence type="ECO:0000313" key="1">
    <source>
        <dbReference type="EMBL" id="GBO99595.1"/>
    </source>
</evidence>
<proteinExistence type="predicted"/>
<dbReference type="Proteomes" id="UP000299102">
    <property type="component" value="Unassembled WGS sequence"/>
</dbReference>
<name>A0A4C1SCM0_EUMVA</name>
<keyword evidence="2" id="KW-1185">Reference proteome</keyword>
<organism evidence="1 2">
    <name type="scientific">Eumeta variegata</name>
    <name type="common">Bagworm moth</name>
    <name type="synonym">Eumeta japonica</name>
    <dbReference type="NCBI Taxonomy" id="151549"/>
    <lineage>
        <taxon>Eukaryota</taxon>
        <taxon>Metazoa</taxon>
        <taxon>Ecdysozoa</taxon>
        <taxon>Arthropoda</taxon>
        <taxon>Hexapoda</taxon>
        <taxon>Insecta</taxon>
        <taxon>Pterygota</taxon>
        <taxon>Neoptera</taxon>
        <taxon>Endopterygota</taxon>
        <taxon>Lepidoptera</taxon>
        <taxon>Glossata</taxon>
        <taxon>Ditrysia</taxon>
        <taxon>Tineoidea</taxon>
        <taxon>Psychidae</taxon>
        <taxon>Oiketicinae</taxon>
        <taxon>Eumeta</taxon>
    </lineage>
</organism>
<evidence type="ECO:0000313" key="2">
    <source>
        <dbReference type="Proteomes" id="UP000299102"/>
    </source>
</evidence>
<reference evidence="1 2" key="1">
    <citation type="journal article" date="2019" name="Commun. Biol.">
        <title>The bagworm genome reveals a unique fibroin gene that provides high tensile strength.</title>
        <authorList>
            <person name="Kono N."/>
            <person name="Nakamura H."/>
            <person name="Ohtoshi R."/>
            <person name="Tomita M."/>
            <person name="Numata K."/>
            <person name="Arakawa K."/>
        </authorList>
    </citation>
    <scope>NUCLEOTIDE SEQUENCE [LARGE SCALE GENOMIC DNA]</scope>
</reference>
<comment type="caution">
    <text evidence="1">The sequence shown here is derived from an EMBL/GenBank/DDBJ whole genome shotgun (WGS) entry which is preliminary data.</text>
</comment>
<protein>
    <submittedName>
        <fullName evidence="1">Uncharacterized protein</fullName>
    </submittedName>
</protein>
<gene>
    <name evidence="1" type="ORF">EVAR_735_1</name>
</gene>
<sequence>MQVIRLITVHGHTRLLKNHQCLAGPLGGDRIFNGGRSGLMEGGRRMIEGEWATGTLNSWTKLNKGNCHFTPVICYPTRSPVGTRPYGLFIGAASSSRTCSQFNVQSIEAKQFQCMLEEQTSRRPIIELIVGYGRHGHSQFQRSNLFVGDLLGGNGIPIEGERGKWIIGTLT</sequence>
<dbReference type="EMBL" id="BGZK01000003">
    <property type="protein sequence ID" value="GBO99595.1"/>
    <property type="molecule type" value="Genomic_DNA"/>
</dbReference>